<organism evidence="1 2">
    <name type="scientific">Pseudarthrobacter oxydans</name>
    <name type="common">Arthrobacter oxydans</name>
    <dbReference type="NCBI Taxonomy" id="1671"/>
    <lineage>
        <taxon>Bacteria</taxon>
        <taxon>Bacillati</taxon>
        <taxon>Actinomycetota</taxon>
        <taxon>Actinomycetes</taxon>
        <taxon>Micrococcales</taxon>
        <taxon>Micrococcaceae</taxon>
        <taxon>Pseudarthrobacter</taxon>
    </lineage>
</organism>
<dbReference type="RefSeq" id="WP_310114053.1">
    <property type="nucleotide sequence ID" value="NZ_JAVDTN010000017.1"/>
</dbReference>
<gene>
    <name evidence="1" type="ORF">J2X12_002911</name>
</gene>
<dbReference type="Proteomes" id="UP001262032">
    <property type="component" value="Unassembled WGS sequence"/>
</dbReference>
<dbReference type="GeneID" id="97424176"/>
<evidence type="ECO:0000313" key="1">
    <source>
        <dbReference type="EMBL" id="MDR7164873.1"/>
    </source>
</evidence>
<dbReference type="EMBL" id="JAVDWN010000010">
    <property type="protein sequence ID" value="MDR7164873.1"/>
    <property type="molecule type" value="Genomic_DNA"/>
</dbReference>
<name>A0AAW8NFQ8_PSEOX</name>
<sequence>MPATTEATSQMTDTWYEKHWPNVIRTAAREHRKATIFTTEDMEQAIWEHALGNWSDYAEADDALVSTLMTRAARTYANKQRIEHMYATGSFIYTPKLVAAYLDSCVWSPVEEVPDVDARVDLQEAFAELSKSAPKQAGAVFKRYGLGEELSATERPNLSRGIESLTHKLNSGLRLQAESVEYAIAGEN</sequence>
<comment type="caution">
    <text evidence="1">The sequence shown here is derived from an EMBL/GenBank/DDBJ whole genome shotgun (WGS) entry which is preliminary data.</text>
</comment>
<evidence type="ECO:0000313" key="2">
    <source>
        <dbReference type="Proteomes" id="UP001262032"/>
    </source>
</evidence>
<proteinExistence type="predicted"/>
<dbReference type="AlphaFoldDB" id="A0AAW8NFQ8"/>
<accession>A0AAW8NFQ8</accession>
<protein>
    <submittedName>
        <fullName evidence="1">Uncharacterized protein</fullName>
    </submittedName>
</protein>
<reference evidence="1" key="1">
    <citation type="submission" date="2023-07" db="EMBL/GenBank/DDBJ databases">
        <title>Sorghum-associated microbial communities from plants grown in Nebraska, USA.</title>
        <authorList>
            <person name="Schachtman D."/>
        </authorList>
    </citation>
    <scope>NUCLEOTIDE SEQUENCE</scope>
    <source>
        <strain evidence="1">BE261</strain>
    </source>
</reference>